<accession>X0UBR0</accession>
<organism evidence="1">
    <name type="scientific">marine sediment metagenome</name>
    <dbReference type="NCBI Taxonomy" id="412755"/>
    <lineage>
        <taxon>unclassified sequences</taxon>
        <taxon>metagenomes</taxon>
        <taxon>ecological metagenomes</taxon>
    </lineage>
</organism>
<protein>
    <submittedName>
        <fullName evidence="1">Uncharacterized protein</fullName>
    </submittedName>
</protein>
<reference evidence="1" key="1">
    <citation type="journal article" date="2014" name="Front. Microbiol.">
        <title>High frequency of phylogenetically diverse reductive dehalogenase-homologous genes in deep subseafloor sedimentary metagenomes.</title>
        <authorList>
            <person name="Kawai M."/>
            <person name="Futagami T."/>
            <person name="Toyoda A."/>
            <person name="Takaki Y."/>
            <person name="Nishi S."/>
            <person name="Hori S."/>
            <person name="Arai W."/>
            <person name="Tsubouchi T."/>
            <person name="Morono Y."/>
            <person name="Uchiyama I."/>
            <person name="Ito T."/>
            <person name="Fujiyama A."/>
            <person name="Inagaki F."/>
            <person name="Takami H."/>
        </authorList>
    </citation>
    <scope>NUCLEOTIDE SEQUENCE</scope>
    <source>
        <strain evidence="1">Expedition CK06-06</strain>
    </source>
</reference>
<proteinExistence type="predicted"/>
<gene>
    <name evidence="1" type="ORF">S01H1_38210</name>
</gene>
<sequence>MKRKNQIGRIHIRISRGCVDSIKSRGLKEPIELVIHDLDVRIPGDIEGEEVSTYRLGPKRKKGGK</sequence>
<dbReference type="EMBL" id="BARS01024039">
    <property type="protein sequence ID" value="GAG03244.1"/>
    <property type="molecule type" value="Genomic_DNA"/>
</dbReference>
<name>X0UBR0_9ZZZZ</name>
<comment type="caution">
    <text evidence="1">The sequence shown here is derived from an EMBL/GenBank/DDBJ whole genome shotgun (WGS) entry which is preliminary data.</text>
</comment>
<dbReference type="AlphaFoldDB" id="X0UBR0"/>
<evidence type="ECO:0000313" key="1">
    <source>
        <dbReference type="EMBL" id="GAG03244.1"/>
    </source>
</evidence>